<protein>
    <submittedName>
        <fullName evidence="1">Uncharacterized protein</fullName>
    </submittedName>
</protein>
<organism evidence="1 2">
    <name type="scientific">Kingella potus</name>
    <dbReference type="NCBI Taxonomy" id="265175"/>
    <lineage>
        <taxon>Bacteria</taxon>
        <taxon>Pseudomonadati</taxon>
        <taxon>Pseudomonadota</taxon>
        <taxon>Betaproteobacteria</taxon>
        <taxon>Neisseriales</taxon>
        <taxon>Neisseriaceae</taxon>
        <taxon>Kingella</taxon>
    </lineage>
</organism>
<proteinExistence type="predicted"/>
<sequence>MDYFHPDYLARLRQYPVERILLGSGEGSDQILLRIGTPDTALPLPCCADFPADDGAAWLKCAFGIANAAIDHSAFHGTWLVVSVFY</sequence>
<accession>A0A377R241</accession>
<keyword evidence="2" id="KW-1185">Reference proteome</keyword>
<evidence type="ECO:0000313" key="2">
    <source>
        <dbReference type="Proteomes" id="UP000254293"/>
    </source>
</evidence>
<reference evidence="1 2" key="1">
    <citation type="submission" date="2018-06" db="EMBL/GenBank/DDBJ databases">
        <authorList>
            <consortium name="Pathogen Informatics"/>
            <person name="Doyle S."/>
        </authorList>
    </citation>
    <scope>NUCLEOTIDE SEQUENCE [LARGE SCALE GENOMIC DNA]</scope>
    <source>
        <strain evidence="1 2">NCTC13336</strain>
    </source>
</reference>
<dbReference type="AlphaFoldDB" id="A0A377R241"/>
<dbReference type="Proteomes" id="UP000254293">
    <property type="component" value="Unassembled WGS sequence"/>
</dbReference>
<gene>
    <name evidence="1" type="ORF">NCTC13336_01052</name>
</gene>
<dbReference type="RefSeq" id="WP_115308048.1">
    <property type="nucleotide sequence ID" value="NZ_CP091516.1"/>
</dbReference>
<name>A0A377R241_9NEIS</name>
<dbReference type="EMBL" id="UGJJ01000001">
    <property type="protein sequence ID" value="STR00828.1"/>
    <property type="molecule type" value="Genomic_DNA"/>
</dbReference>
<evidence type="ECO:0000313" key="1">
    <source>
        <dbReference type="EMBL" id="STR00828.1"/>
    </source>
</evidence>